<dbReference type="AlphaFoldDB" id="A0A0A8VBT7"/>
<sequence length="54" mass="6190">MTRQGINIAGNGQQIVPSVFTVTNDSPFFSRKRHFSDRLFVGQKKLFSGTRNFR</sequence>
<protein>
    <submittedName>
        <fullName evidence="1">Uncharacterized protein</fullName>
    </submittedName>
</protein>
<accession>A0A0A8VBT7</accession>
<evidence type="ECO:0000313" key="1">
    <source>
        <dbReference type="EMBL" id="CEK27035.1"/>
    </source>
</evidence>
<organism evidence="1">
    <name type="scientific">Yersinia ruckeri</name>
    <dbReference type="NCBI Taxonomy" id="29486"/>
    <lineage>
        <taxon>Bacteria</taxon>
        <taxon>Pseudomonadati</taxon>
        <taxon>Pseudomonadota</taxon>
        <taxon>Gammaproteobacteria</taxon>
        <taxon>Enterobacterales</taxon>
        <taxon>Yersiniaceae</taxon>
        <taxon>Yersinia</taxon>
    </lineage>
</organism>
<gene>
    <name evidence="1" type="ORF">CSF007_6390</name>
</gene>
<proteinExistence type="predicted"/>
<name>A0A0A8VBT7_YERRU</name>
<dbReference type="EMBL" id="LN681231">
    <property type="protein sequence ID" value="CEK27035.1"/>
    <property type="molecule type" value="Genomic_DNA"/>
</dbReference>
<reference evidence="1" key="1">
    <citation type="journal article" date="2015" name="Genome Announc.">
        <title>Complete Genome Sequence of Yersinia ruckeri Strain CSF007-82, Etiologic Agent of Red Mouth Disease in Salmonid Fish.</title>
        <authorList>
            <person name="Nelson M.C."/>
            <person name="LaPatra S.E."/>
            <person name="Welch T.J."/>
            <person name="Graf J."/>
        </authorList>
    </citation>
    <scope>NUCLEOTIDE SEQUENCE</scope>
    <source>
        <strain evidence="1">CSF007-82</strain>
    </source>
</reference>